<dbReference type="PROSITE" id="PS00379">
    <property type="entry name" value="CDP_ALCOHOL_P_TRANSF"/>
    <property type="match status" value="1"/>
</dbReference>
<evidence type="ECO:0000256" key="11">
    <source>
        <dbReference type="ARBA" id="ARBA00023209"/>
    </source>
</evidence>
<evidence type="ECO:0000256" key="4">
    <source>
        <dbReference type="ARBA" id="ARBA00010441"/>
    </source>
</evidence>
<evidence type="ECO:0000256" key="10">
    <source>
        <dbReference type="ARBA" id="ARBA00023136"/>
    </source>
</evidence>
<protein>
    <recommendedName>
        <fullName evidence="13">Phosphatidylglycerophosphate synthase</fullName>
    </recommendedName>
</protein>
<evidence type="ECO:0000256" key="3">
    <source>
        <dbReference type="ARBA" id="ARBA00005189"/>
    </source>
</evidence>
<accession>A0ABS4IYF0</accession>
<evidence type="ECO:0000256" key="15">
    <source>
        <dbReference type="SAM" id="Phobius"/>
    </source>
</evidence>
<comment type="subcellular location">
    <subcellularLocation>
        <location evidence="2">Membrane</location>
        <topology evidence="2">Multi-pass membrane protein</topology>
    </subcellularLocation>
</comment>
<keyword evidence="17" id="KW-1185">Reference proteome</keyword>
<dbReference type="PANTHER" id="PTHR14269">
    <property type="entry name" value="CDP-DIACYLGLYCEROL--GLYCEROL-3-PHOSPHATE 3-PHOSPHATIDYLTRANSFERASE-RELATED"/>
    <property type="match status" value="1"/>
</dbReference>
<keyword evidence="7 15" id="KW-0812">Transmembrane</keyword>
<feature type="transmembrane region" description="Helical" evidence="15">
    <location>
        <begin position="143"/>
        <end position="165"/>
    </location>
</feature>
<gene>
    <name evidence="16" type="ORF">J2Z66_004227</name>
</gene>
<evidence type="ECO:0000256" key="9">
    <source>
        <dbReference type="ARBA" id="ARBA00023098"/>
    </source>
</evidence>
<keyword evidence="6 14" id="KW-0808">Transferase</keyword>
<dbReference type="Pfam" id="PF01066">
    <property type="entry name" value="CDP-OH_P_transf"/>
    <property type="match status" value="1"/>
</dbReference>
<keyword evidence="9" id="KW-0443">Lipid metabolism</keyword>
<feature type="transmembrane region" description="Helical" evidence="15">
    <location>
        <begin position="68"/>
        <end position="93"/>
    </location>
</feature>
<evidence type="ECO:0000256" key="12">
    <source>
        <dbReference type="ARBA" id="ARBA00023264"/>
    </source>
</evidence>
<dbReference type="InterPro" id="IPR000462">
    <property type="entry name" value="CDP-OH_P_trans"/>
</dbReference>
<organism evidence="16 17">
    <name type="scientific">Paenibacillus eucommiae</name>
    <dbReference type="NCBI Taxonomy" id="1355755"/>
    <lineage>
        <taxon>Bacteria</taxon>
        <taxon>Bacillati</taxon>
        <taxon>Bacillota</taxon>
        <taxon>Bacilli</taxon>
        <taxon>Bacillales</taxon>
        <taxon>Paenibacillaceae</taxon>
        <taxon>Paenibacillus</taxon>
    </lineage>
</organism>
<evidence type="ECO:0000256" key="6">
    <source>
        <dbReference type="ARBA" id="ARBA00022679"/>
    </source>
</evidence>
<dbReference type="Gene3D" id="1.20.120.1760">
    <property type="match status" value="1"/>
</dbReference>
<dbReference type="GO" id="GO:0043337">
    <property type="term" value="F:cardiolipin synthase (CMP-forming)"/>
    <property type="evidence" value="ECO:0007669"/>
    <property type="project" value="UniProtKB-EC"/>
</dbReference>
<evidence type="ECO:0000313" key="17">
    <source>
        <dbReference type="Proteomes" id="UP001519287"/>
    </source>
</evidence>
<evidence type="ECO:0000256" key="14">
    <source>
        <dbReference type="RuleBase" id="RU003750"/>
    </source>
</evidence>
<evidence type="ECO:0000256" key="7">
    <source>
        <dbReference type="ARBA" id="ARBA00022692"/>
    </source>
</evidence>
<proteinExistence type="inferred from homology"/>
<dbReference type="InterPro" id="IPR004570">
    <property type="entry name" value="Phosphatidylglycerol_P_synth"/>
</dbReference>
<dbReference type="InterPro" id="IPR043130">
    <property type="entry name" value="CDP-OH_PTrfase_TM_dom"/>
</dbReference>
<keyword evidence="12" id="KW-1208">Phospholipid metabolism</keyword>
<keyword evidence="11" id="KW-0594">Phospholipid biosynthesis</keyword>
<evidence type="ECO:0000256" key="1">
    <source>
        <dbReference type="ARBA" id="ARBA00003973"/>
    </source>
</evidence>
<dbReference type="RefSeq" id="WP_245375694.1">
    <property type="nucleotide sequence ID" value="NZ_JAGGLB010000014.1"/>
</dbReference>
<reference evidence="16 17" key="1">
    <citation type="submission" date="2021-03" db="EMBL/GenBank/DDBJ databases">
        <title>Genomic Encyclopedia of Type Strains, Phase IV (KMG-IV): sequencing the most valuable type-strain genomes for metagenomic binning, comparative biology and taxonomic classification.</title>
        <authorList>
            <person name="Goeker M."/>
        </authorList>
    </citation>
    <scope>NUCLEOTIDE SEQUENCE [LARGE SCALE GENOMIC DNA]</scope>
    <source>
        <strain evidence="16 17">DSM 26048</strain>
    </source>
</reference>
<evidence type="ECO:0000313" key="16">
    <source>
        <dbReference type="EMBL" id="MBP1992618.1"/>
    </source>
</evidence>
<keyword evidence="8 15" id="KW-1133">Transmembrane helix</keyword>
<comment type="function">
    <text evidence="1">This protein catalyzes the committed step to the synthesis of the acidic phospholipids.</text>
</comment>
<dbReference type="PANTHER" id="PTHR14269:SF11">
    <property type="entry name" value="CDP-DIACYLGLYCEROL--GLYCEROL-3-PHOSPHATE 3-PHOSPHATIDYLTRANSFERASE"/>
    <property type="match status" value="1"/>
</dbReference>
<evidence type="ECO:0000256" key="2">
    <source>
        <dbReference type="ARBA" id="ARBA00004141"/>
    </source>
</evidence>
<dbReference type="InterPro" id="IPR050324">
    <property type="entry name" value="CDP-alcohol_PTase-I"/>
</dbReference>
<comment type="pathway">
    <text evidence="3">Lipid metabolism.</text>
</comment>
<name>A0ABS4IYF0_9BACL</name>
<keyword evidence="5" id="KW-0444">Lipid biosynthesis</keyword>
<dbReference type="EMBL" id="JAGGLB010000014">
    <property type="protein sequence ID" value="MBP1992618.1"/>
    <property type="molecule type" value="Genomic_DNA"/>
</dbReference>
<dbReference type="Proteomes" id="UP001519287">
    <property type="component" value="Unassembled WGS sequence"/>
</dbReference>
<dbReference type="PIRSF" id="PIRSF000847">
    <property type="entry name" value="Phos_ph_gly_syn"/>
    <property type="match status" value="1"/>
</dbReference>
<dbReference type="InterPro" id="IPR048254">
    <property type="entry name" value="CDP_ALCOHOL_P_TRANSF_CS"/>
</dbReference>
<sequence>MNVPNLLTLSRFVLIPVYLVVFFEGYPKTAFLILVVAGLTDILDGYWARSRGLITPLGIMLDPLADKTMMLAVMISLLISGMIPWQAAAAIFIRDIGMIIGSAFFHFRGKRTVPANMLGKLTTVLYYVAILFIVFELSFATTYLWFVIVISFIVSVIYIIQFALLNANKAGTGSNSKI</sequence>
<evidence type="ECO:0000256" key="8">
    <source>
        <dbReference type="ARBA" id="ARBA00022989"/>
    </source>
</evidence>
<comment type="similarity">
    <text evidence="4 14">Belongs to the CDP-alcohol phosphatidyltransferase class-I family.</text>
</comment>
<evidence type="ECO:0000256" key="5">
    <source>
        <dbReference type="ARBA" id="ARBA00022516"/>
    </source>
</evidence>
<evidence type="ECO:0000256" key="13">
    <source>
        <dbReference type="ARBA" id="ARBA00033018"/>
    </source>
</evidence>
<feature type="transmembrane region" description="Helical" evidence="15">
    <location>
        <begin position="113"/>
        <end position="137"/>
    </location>
</feature>
<keyword evidence="10 15" id="KW-0472">Membrane</keyword>
<comment type="caution">
    <text evidence="16">The sequence shown here is derived from an EMBL/GenBank/DDBJ whole genome shotgun (WGS) entry which is preliminary data.</text>
</comment>